<comment type="caution">
    <text evidence="1">The sequence shown here is derived from an EMBL/GenBank/DDBJ whole genome shotgun (WGS) entry which is preliminary data.</text>
</comment>
<feature type="non-terminal residue" evidence="1">
    <location>
        <position position="266"/>
    </location>
</feature>
<name>A0A8B6GBQ7_MYTGA</name>
<evidence type="ECO:0000313" key="2">
    <source>
        <dbReference type="Proteomes" id="UP000596742"/>
    </source>
</evidence>
<dbReference type="Gene3D" id="3.40.50.300">
    <property type="entry name" value="P-loop containing nucleotide triphosphate hydrolases"/>
    <property type="match status" value="1"/>
</dbReference>
<proteinExistence type="predicted"/>
<dbReference type="AlphaFoldDB" id="A0A8B6GBQ7"/>
<keyword evidence="2" id="KW-1185">Reference proteome</keyword>
<dbReference type="InterPro" id="IPR027417">
    <property type="entry name" value="P-loop_NTPase"/>
</dbReference>
<accession>A0A8B6GBQ7</accession>
<reference evidence="1" key="1">
    <citation type="submission" date="2018-11" db="EMBL/GenBank/DDBJ databases">
        <authorList>
            <person name="Alioto T."/>
            <person name="Alioto T."/>
        </authorList>
    </citation>
    <scope>NUCLEOTIDE SEQUENCE</scope>
</reference>
<protein>
    <submittedName>
        <fullName evidence="1">Uncharacterized protein</fullName>
    </submittedName>
</protein>
<dbReference type="EMBL" id="UYJE01008192">
    <property type="protein sequence ID" value="VDI61845.1"/>
    <property type="molecule type" value="Genomic_DNA"/>
</dbReference>
<organism evidence="1 2">
    <name type="scientific">Mytilus galloprovincialis</name>
    <name type="common">Mediterranean mussel</name>
    <dbReference type="NCBI Taxonomy" id="29158"/>
    <lineage>
        <taxon>Eukaryota</taxon>
        <taxon>Metazoa</taxon>
        <taxon>Spiralia</taxon>
        <taxon>Lophotrochozoa</taxon>
        <taxon>Mollusca</taxon>
        <taxon>Bivalvia</taxon>
        <taxon>Autobranchia</taxon>
        <taxon>Pteriomorphia</taxon>
        <taxon>Mytilida</taxon>
        <taxon>Mytiloidea</taxon>
        <taxon>Mytilidae</taxon>
        <taxon>Mytilinae</taxon>
        <taxon>Mytilus</taxon>
    </lineage>
</organism>
<dbReference type="SUPFAM" id="SSF52540">
    <property type="entry name" value="P-loop containing nucleoside triphosphate hydrolases"/>
    <property type="match status" value="1"/>
</dbReference>
<dbReference type="Proteomes" id="UP000596742">
    <property type="component" value="Unassembled WGS sequence"/>
</dbReference>
<dbReference type="OrthoDB" id="6187615at2759"/>
<gene>
    <name evidence="1" type="ORF">MGAL_10B078572</name>
</gene>
<sequence length="266" mass="29949">NISILTKLRQLNKDEFGDLVALGTFASYENRVYFAGPCKTGKTSLASILIGDDIPESWESTDGLVIHFGRNGIDLKSKKMVPLQKGSGDILTKMILGKPDVTEQKRQTFPVHKTRNSYTKEDKVEDVAISELKKIENKLTDPMQTDQLQTKLQQQKANATARQISSVERQQMQSTFNSQPSKRDLKSLYNAKSIQQDMFNKIKKISYIMNTAPCDLVDFGGQKSFDMTHQLFIQHRGTFILMFDGSKGLDNVLEEYEPGKVTAASK</sequence>
<evidence type="ECO:0000313" key="1">
    <source>
        <dbReference type="EMBL" id="VDI61845.1"/>
    </source>
</evidence>